<reference evidence="9 10" key="1">
    <citation type="submission" date="2019-04" db="EMBL/GenBank/DDBJ databases">
        <title>An improved genome assembly and genetic linkage map for asparagus bean, Vigna unguiculata ssp. sesquipedialis.</title>
        <authorList>
            <person name="Xia Q."/>
            <person name="Zhang R."/>
            <person name="Dong Y."/>
        </authorList>
    </citation>
    <scope>NUCLEOTIDE SEQUENCE [LARGE SCALE GENOMIC DNA]</scope>
    <source>
        <tissue evidence="9">Leaf</tissue>
    </source>
</reference>
<dbReference type="InterPro" id="IPR032675">
    <property type="entry name" value="LRR_dom_sf"/>
</dbReference>
<dbReference type="Gene3D" id="3.30.200.20">
    <property type="entry name" value="Phosphorylase Kinase, domain 1"/>
    <property type="match status" value="1"/>
</dbReference>
<dbReference type="PANTHER" id="PTHR45974">
    <property type="entry name" value="RECEPTOR-LIKE PROTEIN 55"/>
    <property type="match status" value="1"/>
</dbReference>
<dbReference type="GO" id="GO:0004674">
    <property type="term" value="F:protein serine/threonine kinase activity"/>
    <property type="evidence" value="ECO:0007669"/>
    <property type="project" value="UniProtKB-EC"/>
</dbReference>
<dbReference type="EMBL" id="CP039351">
    <property type="protein sequence ID" value="QCE01089.1"/>
    <property type="molecule type" value="Genomic_DNA"/>
</dbReference>
<keyword evidence="3" id="KW-0732">Signal</keyword>
<keyword evidence="9" id="KW-0675">Receptor</keyword>
<keyword evidence="5" id="KW-0472">Membrane</keyword>
<evidence type="ECO:0000256" key="5">
    <source>
        <dbReference type="ARBA" id="ARBA00023136"/>
    </source>
</evidence>
<dbReference type="GO" id="GO:0016020">
    <property type="term" value="C:membrane"/>
    <property type="evidence" value="ECO:0007669"/>
    <property type="project" value="UniProtKB-SubCell"/>
</dbReference>
<evidence type="ECO:0000256" key="3">
    <source>
        <dbReference type="ARBA" id="ARBA00022729"/>
    </source>
</evidence>
<sequence length="300" mass="33369">MAGATNNFSDSARIGQVVAIKRAQEGSLQGEKEFLTEIELLSRLHHRNLVSLIGYCDEKGEQVHVRNQKLCVTESNFLFPILPHWQLLNLNLSGTLAPEIGNLSYLEIVDFMWNDITGSIPKEIGNIKTLKLLLLSENKLTNDLPDELGHLPALERMQIDENIITGSIPLSFANLNSKKHFHMNNNSLSGQIPAQLSQLGSLIHLLLDINNLTGNLPSELSEMPSLTILQLDNNNFEGSSIPESYATMPKLLKLSLRNCNLTGSIPDFSRIPHLAYHDLSLNQLNESIPTNKLSDNMTTM</sequence>
<evidence type="ECO:0000259" key="8">
    <source>
        <dbReference type="Pfam" id="PF23598"/>
    </source>
</evidence>
<evidence type="ECO:0000256" key="6">
    <source>
        <dbReference type="ARBA" id="ARBA00023180"/>
    </source>
</evidence>
<gene>
    <name evidence="9" type="ORF">DEO72_LG7g2381</name>
</gene>
<organism evidence="9 10">
    <name type="scientific">Vigna unguiculata</name>
    <name type="common">Cowpea</name>
    <dbReference type="NCBI Taxonomy" id="3917"/>
    <lineage>
        <taxon>Eukaryota</taxon>
        <taxon>Viridiplantae</taxon>
        <taxon>Streptophyta</taxon>
        <taxon>Embryophyta</taxon>
        <taxon>Tracheophyta</taxon>
        <taxon>Spermatophyta</taxon>
        <taxon>Magnoliopsida</taxon>
        <taxon>eudicotyledons</taxon>
        <taxon>Gunneridae</taxon>
        <taxon>Pentapetalae</taxon>
        <taxon>rosids</taxon>
        <taxon>fabids</taxon>
        <taxon>Fabales</taxon>
        <taxon>Fabaceae</taxon>
        <taxon>Papilionoideae</taxon>
        <taxon>50 kb inversion clade</taxon>
        <taxon>NPAAA clade</taxon>
        <taxon>indigoferoid/millettioid clade</taxon>
        <taxon>Phaseoleae</taxon>
        <taxon>Vigna</taxon>
    </lineage>
</organism>
<dbReference type="InterPro" id="IPR055414">
    <property type="entry name" value="LRR_R13L4/SHOC2-like"/>
</dbReference>
<dbReference type="InterPro" id="IPR011009">
    <property type="entry name" value="Kinase-like_dom_sf"/>
</dbReference>
<feature type="domain" description="Disease resistance R13L4/SHOC-2-like LRR" evidence="8">
    <location>
        <begin position="99"/>
        <end position="286"/>
    </location>
</feature>
<keyword evidence="6" id="KW-0325">Glycoprotein</keyword>
<dbReference type="SUPFAM" id="SSF52058">
    <property type="entry name" value="L domain-like"/>
    <property type="match status" value="1"/>
</dbReference>
<dbReference type="AlphaFoldDB" id="A0A4D6MLT5"/>
<dbReference type="Pfam" id="PF23598">
    <property type="entry name" value="LRR_14"/>
    <property type="match status" value="1"/>
</dbReference>
<evidence type="ECO:0000313" key="9">
    <source>
        <dbReference type="EMBL" id="QCE01089.1"/>
    </source>
</evidence>
<name>A0A4D6MLT5_VIGUN</name>
<dbReference type="PANTHER" id="PTHR45974:SF134">
    <property type="entry name" value="OS01G0960400 PROTEIN"/>
    <property type="match status" value="1"/>
</dbReference>
<feature type="domain" description="Serine-threonine/tyrosine-protein kinase catalytic" evidence="7">
    <location>
        <begin position="14"/>
        <end position="62"/>
    </location>
</feature>
<keyword evidence="9" id="KW-0418">Kinase</keyword>
<dbReference type="InterPro" id="IPR001245">
    <property type="entry name" value="Ser-Thr/Tyr_kinase_cat_dom"/>
</dbReference>
<keyword evidence="10" id="KW-1185">Reference proteome</keyword>
<evidence type="ECO:0000256" key="4">
    <source>
        <dbReference type="ARBA" id="ARBA00022737"/>
    </source>
</evidence>
<proteinExistence type="predicted"/>
<dbReference type="Proteomes" id="UP000501690">
    <property type="component" value="Linkage Group LG7"/>
</dbReference>
<evidence type="ECO:0000256" key="1">
    <source>
        <dbReference type="ARBA" id="ARBA00004370"/>
    </source>
</evidence>
<protein>
    <submittedName>
        <fullName evidence="9">LRR receptor-like serine/threonine-protein kinase FLS2</fullName>
    </submittedName>
</protein>
<keyword evidence="2" id="KW-0433">Leucine-rich repeat</keyword>
<dbReference type="SUPFAM" id="SSF56112">
    <property type="entry name" value="Protein kinase-like (PK-like)"/>
    <property type="match status" value="1"/>
</dbReference>
<dbReference type="FunFam" id="3.80.10.10:FF:000383">
    <property type="entry name" value="Leucine-rich repeat receptor protein kinase EMS1"/>
    <property type="match status" value="1"/>
</dbReference>
<keyword evidence="9" id="KW-0808">Transferase</keyword>
<evidence type="ECO:0000313" key="10">
    <source>
        <dbReference type="Proteomes" id="UP000501690"/>
    </source>
</evidence>
<accession>A0A4D6MLT5</accession>
<comment type="subcellular location">
    <subcellularLocation>
        <location evidence="1">Membrane</location>
    </subcellularLocation>
</comment>
<keyword evidence="4" id="KW-0677">Repeat</keyword>
<dbReference type="Gene3D" id="3.80.10.10">
    <property type="entry name" value="Ribonuclease Inhibitor"/>
    <property type="match status" value="1"/>
</dbReference>
<evidence type="ECO:0000259" key="7">
    <source>
        <dbReference type="Pfam" id="PF07714"/>
    </source>
</evidence>
<evidence type="ECO:0000256" key="2">
    <source>
        <dbReference type="ARBA" id="ARBA00022614"/>
    </source>
</evidence>
<dbReference type="Pfam" id="PF07714">
    <property type="entry name" value="PK_Tyr_Ser-Thr"/>
    <property type="match status" value="1"/>
</dbReference>